<dbReference type="Pfam" id="PF03693">
    <property type="entry name" value="ParD_antitoxin"/>
    <property type="match status" value="1"/>
</dbReference>
<dbReference type="EMBL" id="CP027750">
    <property type="protein sequence ID" value="AZE31637.1"/>
    <property type="molecule type" value="Genomic_DNA"/>
</dbReference>
<evidence type="ECO:0000256" key="2">
    <source>
        <dbReference type="ARBA" id="ARBA00017940"/>
    </source>
</evidence>
<feature type="coiled-coil region" evidence="5">
    <location>
        <begin position="25"/>
        <end position="56"/>
    </location>
</feature>
<dbReference type="InterPro" id="IPR022789">
    <property type="entry name" value="ParD"/>
</dbReference>
<dbReference type="PANTHER" id="PTHR36582:SF2">
    <property type="entry name" value="ANTITOXIN PARD"/>
    <property type="match status" value="1"/>
</dbReference>
<dbReference type="CDD" id="cd22231">
    <property type="entry name" value="RHH_NikR_HicB-like"/>
    <property type="match status" value="1"/>
</dbReference>
<keyword evidence="6" id="KW-0238">DNA-binding</keyword>
<keyword evidence="3" id="KW-1277">Toxin-antitoxin system</keyword>
<comment type="similarity">
    <text evidence="1">Belongs to the ParD antitoxin family.</text>
</comment>
<dbReference type="AlphaFoldDB" id="A0AAD1E869"/>
<protein>
    <recommendedName>
        <fullName evidence="2">Antitoxin ParD</fullName>
    </recommendedName>
</protein>
<keyword evidence="5" id="KW-0175">Coiled coil</keyword>
<dbReference type="GO" id="GO:0006355">
    <property type="term" value="P:regulation of DNA-templated transcription"/>
    <property type="evidence" value="ECO:0007669"/>
    <property type="project" value="InterPro"/>
</dbReference>
<accession>A0AAD1E869</accession>
<name>A0AAD1E869_9PSED</name>
<evidence type="ECO:0000313" key="7">
    <source>
        <dbReference type="Proteomes" id="UP000280455"/>
    </source>
</evidence>
<sequence>MATRNVVLTPHQEDVIKDLVKSGRYQNASEVMREALRLLEQRESEEAAKLEALRNATSIGLMDLEQGRFIEVNSEDLGQLLANIGEQAAQSVAEKH</sequence>
<dbReference type="SUPFAM" id="SSF47598">
    <property type="entry name" value="Ribbon-helix-helix"/>
    <property type="match status" value="1"/>
</dbReference>
<organism evidence="6 7">
    <name type="scientific">Pseudomonas chlororaphis subsp. aureofaciens</name>
    <dbReference type="NCBI Taxonomy" id="587851"/>
    <lineage>
        <taxon>Bacteria</taxon>
        <taxon>Pseudomonadati</taxon>
        <taxon>Pseudomonadota</taxon>
        <taxon>Gammaproteobacteria</taxon>
        <taxon>Pseudomonadales</taxon>
        <taxon>Pseudomonadaceae</taxon>
        <taxon>Pseudomonas</taxon>
    </lineage>
</organism>
<dbReference type="PANTHER" id="PTHR36582">
    <property type="entry name" value="ANTITOXIN PARD"/>
    <property type="match status" value="1"/>
</dbReference>
<gene>
    <name evidence="6" type="ORF">C4K07_4874</name>
</gene>
<comment type="function">
    <text evidence="4">Antitoxin component of a type II toxin-antitoxin (TA) system. Neutralizes the effect of toxin ParE.</text>
</comment>
<dbReference type="NCBIfam" id="TIGR02606">
    <property type="entry name" value="antidote_CC2985"/>
    <property type="match status" value="1"/>
</dbReference>
<reference evidence="6 7" key="1">
    <citation type="submission" date="2018-03" db="EMBL/GenBank/DDBJ databases">
        <title>Diversity of phytobeneficial traits revealed by whole-genome analysis of worldwide-isolated phenazine-producing Pseudomonas spp.</title>
        <authorList>
            <person name="Biessy A."/>
            <person name="Novinscak A."/>
            <person name="Blom J."/>
            <person name="Leger G."/>
            <person name="Thomashow L.S."/>
            <person name="Cazorla F.M."/>
            <person name="Josic D."/>
            <person name="Filion M."/>
        </authorList>
    </citation>
    <scope>NUCLEOTIDE SEQUENCE [LARGE SCALE GENOMIC DNA]</scope>
    <source>
        <strain evidence="6 7">ChPhzS24</strain>
    </source>
</reference>
<dbReference type="RefSeq" id="WP_124302080.1">
    <property type="nucleotide sequence ID" value="NZ_CP027750.1"/>
</dbReference>
<dbReference type="GO" id="GO:0003677">
    <property type="term" value="F:DNA binding"/>
    <property type="evidence" value="ECO:0007669"/>
    <property type="project" value="UniProtKB-KW"/>
</dbReference>
<evidence type="ECO:0000256" key="4">
    <source>
        <dbReference type="ARBA" id="ARBA00037106"/>
    </source>
</evidence>
<evidence type="ECO:0000256" key="5">
    <source>
        <dbReference type="SAM" id="Coils"/>
    </source>
</evidence>
<evidence type="ECO:0000313" key="6">
    <source>
        <dbReference type="EMBL" id="AZE31637.1"/>
    </source>
</evidence>
<proteinExistence type="inferred from homology"/>
<evidence type="ECO:0000256" key="3">
    <source>
        <dbReference type="ARBA" id="ARBA00022649"/>
    </source>
</evidence>
<dbReference type="InterPro" id="IPR010985">
    <property type="entry name" value="Ribbon_hlx_hlx"/>
</dbReference>
<dbReference type="InterPro" id="IPR038296">
    <property type="entry name" value="ParD_sf"/>
</dbReference>
<dbReference type="Gene3D" id="6.10.10.120">
    <property type="entry name" value="Antitoxin ParD1-like"/>
    <property type="match status" value="1"/>
</dbReference>
<evidence type="ECO:0000256" key="1">
    <source>
        <dbReference type="ARBA" id="ARBA00008580"/>
    </source>
</evidence>
<dbReference type="Proteomes" id="UP000280455">
    <property type="component" value="Chromosome"/>
</dbReference>